<dbReference type="Proteomes" id="UP000053237">
    <property type="component" value="Unassembled WGS sequence"/>
</dbReference>
<gene>
    <name evidence="2" type="ORF">BN9_047790</name>
</gene>
<dbReference type="InParanoid" id="A0A024GBU8"/>
<comment type="caution">
    <text evidence="2">The sequence shown here is derived from an EMBL/GenBank/DDBJ whole genome shotgun (WGS) entry which is preliminary data.</text>
</comment>
<dbReference type="EMBL" id="CAIX01000059">
    <property type="protein sequence ID" value="CCI43995.1"/>
    <property type="molecule type" value="Genomic_DNA"/>
</dbReference>
<organism evidence="2 3">
    <name type="scientific">Albugo candida</name>
    <dbReference type="NCBI Taxonomy" id="65357"/>
    <lineage>
        <taxon>Eukaryota</taxon>
        <taxon>Sar</taxon>
        <taxon>Stramenopiles</taxon>
        <taxon>Oomycota</taxon>
        <taxon>Peronosporomycetes</taxon>
        <taxon>Albuginales</taxon>
        <taxon>Albuginaceae</taxon>
        <taxon>Albugo</taxon>
    </lineage>
</organism>
<evidence type="ECO:0000313" key="2">
    <source>
        <dbReference type="EMBL" id="CCI43995.1"/>
    </source>
</evidence>
<protein>
    <submittedName>
        <fullName evidence="2">Uncharacterized protein</fullName>
    </submittedName>
</protein>
<feature type="signal peptide" evidence="1">
    <location>
        <begin position="1"/>
        <end position="22"/>
    </location>
</feature>
<name>A0A024GBU8_9STRA</name>
<evidence type="ECO:0000256" key="1">
    <source>
        <dbReference type="SAM" id="SignalP"/>
    </source>
</evidence>
<keyword evidence="3" id="KW-1185">Reference proteome</keyword>
<accession>A0A024GBU8</accession>
<dbReference type="AlphaFoldDB" id="A0A024GBU8"/>
<feature type="chain" id="PRO_5001529408" evidence="1">
    <location>
        <begin position="23"/>
        <end position="107"/>
    </location>
</feature>
<evidence type="ECO:0000313" key="3">
    <source>
        <dbReference type="Proteomes" id="UP000053237"/>
    </source>
</evidence>
<keyword evidence="1" id="KW-0732">Signal</keyword>
<proteinExistence type="predicted"/>
<sequence length="107" mass="12212">MQRKRASHHFFGFWSLARALTAQRTSNYFRVIYGLVPSDSQGELEKLLTGFPQSSPGFISIENGSVVRATAKPLMQKGNHIIINCQFKKRLKKYRISLSSTNHLRCL</sequence>
<reference evidence="2 3" key="1">
    <citation type="submission" date="2012-05" db="EMBL/GenBank/DDBJ databases">
        <title>Recombination and specialization in a pathogen metapopulation.</title>
        <authorList>
            <person name="Gardiner A."/>
            <person name="Kemen E."/>
            <person name="Schultz-Larsen T."/>
            <person name="MacLean D."/>
            <person name="Van Oosterhout C."/>
            <person name="Jones J.D.G."/>
        </authorList>
    </citation>
    <scope>NUCLEOTIDE SEQUENCE [LARGE SCALE GENOMIC DNA]</scope>
    <source>
        <strain evidence="2 3">Ac Nc2</strain>
    </source>
</reference>